<reference evidence="1" key="1">
    <citation type="submission" date="2020-11" db="EMBL/GenBank/DDBJ databases">
        <title>Sequencing the genomes of 1000 actinobacteria strains.</title>
        <authorList>
            <person name="Klenk H.-P."/>
        </authorList>
    </citation>
    <scope>NUCLEOTIDE SEQUENCE</scope>
    <source>
        <strain evidence="1">DSM 45356</strain>
    </source>
</reference>
<evidence type="ECO:0000313" key="2">
    <source>
        <dbReference type="Proteomes" id="UP000622552"/>
    </source>
</evidence>
<proteinExistence type="predicted"/>
<dbReference type="InterPro" id="IPR027417">
    <property type="entry name" value="P-loop_NTPase"/>
</dbReference>
<keyword evidence="1" id="KW-0418">Kinase</keyword>
<keyword evidence="1" id="KW-0808">Transferase</keyword>
<accession>A0A8J7KIP8</accession>
<dbReference type="SUPFAM" id="SSF52540">
    <property type="entry name" value="P-loop containing nucleoside triphosphate hydrolases"/>
    <property type="match status" value="1"/>
</dbReference>
<dbReference type="GO" id="GO:0016301">
    <property type="term" value="F:kinase activity"/>
    <property type="evidence" value="ECO:0007669"/>
    <property type="project" value="UniProtKB-KW"/>
</dbReference>
<dbReference type="RefSeq" id="WP_197003261.1">
    <property type="nucleotide sequence ID" value="NZ_BONS01000036.1"/>
</dbReference>
<dbReference type="Pfam" id="PF13671">
    <property type="entry name" value="AAA_33"/>
    <property type="match status" value="1"/>
</dbReference>
<gene>
    <name evidence="1" type="ORF">IW245_002458</name>
</gene>
<sequence length="161" mass="18502">MDKPVVVLLAGLTGSGKTTYAQKLEAEGLVRLSVDEEVFARHGRYGIDYPEDEYFARERPVVEEVRRRLVELVEAGRSVVLDQGLWRRADRDNYKQLVEAHGGTWRLLYFRVERAELLRRLQERNRRADANALAVTEDALGDFFARFDPPDGEGEEIIEPL</sequence>
<dbReference type="EMBL" id="JADOUF010000001">
    <property type="protein sequence ID" value="MBG6136264.1"/>
    <property type="molecule type" value="Genomic_DNA"/>
</dbReference>
<protein>
    <submittedName>
        <fullName evidence="1">Putative kinase</fullName>
    </submittedName>
</protein>
<organism evidence="1 2">
    <name type="scientific">Longispora fulva</name>
    <dbReference type="NCBI Taxonomy" id="619741"/>
    <lineage>
        <taxon>Bacteria</taxon>
        <taxon>Bacillati</taxon>
        <taxon>Actinomycetota</taxon>
        <taxon>Actinomycetes</taxon>
        <taxon>Micromonosporales</taxon>
        <taxon>Micromonosporaceae</taxon>
        <taxon>Longispora</taxon>
    </lineage>
</organism>
<dbReference type="Proteomes" id="UP000622552">
    <property type="component" value="Unassembled WGS sequence"/>
</dbReference>
<keyword evidence="2" id="KW-1185">Reference proteome</keyword>
<dbReference type="AlphaFoldDB" id="A0A8J7KIP8"/>
<name>A0A8J7KIP8_9ACTN</name>
<dbReference type="Gene3D" id="3.40.50.300">
    <property type="entry name" value="P-loop containing nucleotide triphosphate hydrolases"/>
    <property type="match status" value="1"/>
</dbReference>
<comment type="caution">
    <text evidence="1">The sequence shown here is derived from an EMBL/GenBank/DDBJ whole genome shotgun (WGS) entry which is preliminary data.</text>
</comment>
<evidence type="ECO:0000313" key="1">
    <source>
        <dbReference type="EMBL" id="MBG6136264.1"/>
    </source>
</evidence>